<name>A0A840B077_9SPHN</name>
<feature type="compositionally biased region" description="Low complexity" evidence="1">
    <location>
        <begin position="9"/>
        <end position="23"/>
    </location>
</feature>
<evidence type="ECO:0000313" key="2">
    <source>
        <dbReference type="EMBL" id="MBB3942320.1"/>
    </source>
</evidence>
<reference evidence="2 3" key="1">
    <citation type="submission" date="2020-08" db="EMBL/GenBank/DDBJ databases">
        <title>Genomic Encyclopedia of Type Strains, Phase IV (KMG-IV): sequencing the most valuable type-strain genomes for metagenomic binning, comparative biology and taxonomic classification.</title>
        <authorList>
            <person name="Goeker M."/>
        </authorList>
    </citation>
    <scope>NUCLEOTIDE SEQUENCE [LARGE SCALE GENOMIC DNA]</scope>
    <source>
        <strain evidence="2 3">DSM 29050</strain>
    </source>
</reference>
<evidence type="ECO:0000256" key="1">
    <source>
        <dbReference type="SAM" id="MobiDB-lite"/>
    </source>
</evidence>
<evidence type="ECO:0000313" key="3">
    <source>
        <dbReference type="Proteomes" id="UP000581447"/>
    </source>
</evidence>
<dbReference type="EMBL" id="JACIEA010000001">
    <property type="protein sequence ID" value="MBB3942320.1"/>
    <property type="molecule type" value="Genomic_DNA"/>
</dbReference>
<gene>
    <name evidence="2" type="ORF">GGR91_000542</name>
</gene>
<accession>A0A840B077</accession>
<dbReference type="RefSeq" id="WP_183939829.1">
    <property type="nucleotide sequence ID" value="NZ_BAABBG010000001.1"/>
</dbReference>
<keyword evidence="3" id="KW-1185">Reference proteome</keyword>
<proteinExistence type="predicted"/>
<sequence>MIPSHDQFTSSSPQPASATAADAPRARTREARLSWIGSKLAQLIDVEAAQLDALHHRIWMRILQSGLEPAAPRNETDQLAIHILAVATLADDVASKDGPQAAMAAVMQASGKTLEPGLAEKFLHLANSPIFWRALQSDVAAA</sequence>
<organism evidence="2 3">
    <name type="scientific">Sphingorhabdus rigui</name>
    <dbReference type="NCBI Taxonomy" id="1282858"/>
    <lineage>
        <taxon>Bacteria</taxon>
        <taxon>Pseudomonadati</taxon>
        <taxon>Pseudomonadota</taxon>
        <taxon>Alphaproteobacteria</taxon>
        <taxon>Sphingomonadales</taxon>
        <taxon>Sphingomonadaceae</taxon>
        <taxon>Sphingorhabdus</taxon>
    </lineage>
</organism>
<dbReference type="AlphaFoldDB" id="A0A840B077"/>
<feature type="region of interest" description="Disordered" evidence="1">
    <location>
        <begin position="1"/>
        <end position="25"/>
    </location>
</feature>
<comment type="caution">
    <text evidence="2">The sequence shown here is derived from an EMBL/GenBank/DDBJ whole genome shotgun (WGS) entry which is preliminary data.</text>
</comment>
<dbReference type="Proteomes" id="UP000581447">
    <property type="component" value="Unassembled WGS sequence"/>
</dbReference>
<protein>
    <submittedName>
        <fullName evidence="2">Uncharacterized protein</fullName>
    </submittedName>
</protein>